<sequence>MSSLKYSDLYTSLGRIGPYLLQKACPNVPHLPGQLGLSVQCSLHTFHFSTMNLHKQASYWLYHALSGLACIHYTHIVIEDMMIEQCRSNPRPHLPPPTFASLALSVVLDAHTLMDGWIVSFASACLLSSAAVRA</sequence>
<evidence type="ECO:0000313" key="1">
    <source>
        <dbReference type="EMBL" id="KAG2627540.1"/>
    </source>
</evidence>
<evidence type="ECO:0000313" key="2">
    <source>
        <dbReference type="Proteomes" id="UP000823388"/>
    </source>
</evidence>
<keyword evidence="2" id="KW-1185">Reference proteome</keyword>
<dbReference type="AlphaFoldDB" id="A0A8T0UXG3"/>
<organism evidence="1 2">
    <name type="scientific">Panicum virgatum</name>
    <name type="common">Blackwell switchgrass</name>
    <dbReference type="NCBI Taxonomy" id="38727"/>
    <lineage>
        <taxon>Eukaryota</taxon>
        <taxon>Viridiplantae</taxon>
        <taxon>Streptophyta</taxon>
        <taxon>Embryophyta</taxon>
        <taxon>Tracheophyta</taxon>
        <taxon>Spermatophyta</taxon>
        <taxon>Magnoliopsida</taxon>
        <taxon>Liliopsida</taxon>
        <taxon>Poales</taxon>
        <taxon>Poaceae</taxon>
        <taxon>PACMAD clade</taxon>
        <taxon>Panicoideae</taxon>
        <taxon>Panicodae</taxon>
        <taxon>Paniceae</taxon>
        <taxon>Panicinae</taxon>
        <taxon>Panicum</taxon>
        <taxon>Panicum sect. Hiantes</taxon>
    </lineage>
</organism>
<accession>A0A8T0UXG3</accession>
<comment type="caution">
    <text evidence="1">The sequence shown here is derived from an EMBL/GenBank/DDBJ whole genome shotgun (WGS) entry which is preliminary data.</text>
</comment>
<gene>
    <name evidence="1" type="ORF">PVAP13_3KG127971</name>
</gene>
<protein>
    <submittedName>
        <fullName evidence="1">Uncharacterized protein</fullName>
    </submittedName>
</protein>
<proteinExistence type="predicted"/>
<reference evidence="1" key="1">
    <citation type="submission" date="2020-05" db="EMBL/GenBank/DDBJ databases">
        <title>WGS assembly of Panicum virgatum.</title>
        <authorList>
            <person name="Lovell J.T."/>
            <person name="Jenkins J."/>
            <person name="Shu S."/>
            <person name="Juenger T.E."/>
            <person name="Schmutz J."/>
        </authorList>
    </citation>
    <scope>NUCLEOTIDE SEQUENCE</scope>
    <source>
        <strain evidence="1">AP13</strain>
    </source>
</reference>
<name>A0A8T0UXG3_PANVG</name>
<dbReference type="EMBL" id="CM029041">
    <property type="protein sequence ID" value="KAG2627540.1"/>
    <property type="molecule type" value="Genomic_DNA"/>
</dbReference>
<dbReference type="Proteomes" id="UP000823388">
    <property type="component" value="Chromosome 3K"/>
</dbReference>